<gene>
    <name evidence="8" type="ORF">GCM10009129_05650</name>
</gene>
<dbReference type="Proteomes" id="UP001501787">
    <property type="component" value="Unassembled WGS sequence"/>
</dbReference>
<evidence type="ECO:0000256" key="1">
    <source>
        <dbReference type="ARBA" id="ARBA00004651"/>
    </source>
</evidence>
<dbReference type="RefSeq" id="WP_201503929.1">
    <property type="nucleotide sequence ID" value="NZ_BAAAFR010000001.1"/>
</dbReference>
<evidence type="ECO:0000256" key="3">
    <source>
        <dbReference type="ARBA" id="ARBA00022475"/>
    </source>
</evidence>
<evidence type="ECO:0008006" key="10">
    <source>
        <dbReference type="Google" id="ProtNLM"/>
    </source>
</evidence>
<evidence type="ECO:0000313" key="8">
    <source>
        <dbReference type="EMBL" id="GAA0311187.1"/>
    </source>
</evidence>
<keyword evidence="4 7" id="KW-0812">Transmembrane</keyword>
<evidence type="ECO:0000313" key="9">
    <source>
        <dbReference type="Proteomes" id="UP001501787"/>
    </source>
</evidence>
<dbReference type="EMBL" id="BAAAFR010000001">
    <property type="protein sequence ID" value="GAA0311187.1"/>
    <property type="molecule type" value="Genomic_DNA"/>
</dbReference>
<protein>
    <recommendedName>
        <fullName evidence="10">LysE family translocator</fullName>
    </recommendedName>
</protein>
<evidence type="ECO:0000256" key="6">
    <source>
        <dbReference type="ARBA" id="ARBA00023136"/>
    </source>
</evidence>
<reference evidence="9" key="1">
    <citation type="journal article" date="2019" name="Int. J. Syst. Evol. Microbiol.">
        <title>The Global Catalogue of Microorganisms (GCM) 10K type strain sequencing project: providing services to taxonomists for standard genome sequencing and annotation.</title>
        <authorList>
            <consortium name="The Broad Institute Genomics Platform"/>
            <consortium name="The Broad Institute Genome Sequencing Center for Infectious Disease"/>
            <person name="Wu L."/>
            <person name="Ma J."/>
        </authorList>
    </citation>
    <scope>NUCLEOTIDE SEQUENCE [LARGE SCALE GENOMIC DNA]</scope>
    <source>
        <strain evidence="9">JCM 16343</strain>
    </source>
</reference>
<dbReference type="Pfam" id="PF01810">
    <property type="entry name" value="LysE"/>
    <property type="match status" value="1"/>
</dbReference>
<keyword evidence="5 7" id="KW-1133">Transmembrane helix</keyword>
<dbReference type="InterPro" id="IPR001123">
    <property type="entry name" value="LeuE-type"/>
</dbReference>
<feature type="transmembrane region" description="Helical" evidence="7">
    <location>
        <begin position="48"/>
        <end position="69"/>
    </location>
</feature>
<sequence>MICDKAYDSWGLFKQGLLTSSSNPKPILFFMAVFPQFIEAEHAYLPQFLLLALSFCLLVIMIHCCYAALFSLASKYVWKAQDKLSVMTKIGGAVLVLLSIVLIISAGKSILNS</sequence>
<proteinExistence type="inferred from homology"/>
<evidence type="ECO:0000256" key="4">
    <source>
        <dbReference type="ARBA" id="ARBA00022692"/>
    </source>
</evidence>
<keyword evidence="6 7" id="KW-0472">Membrane</keyword>
<organism evidence="8 9">
    <name type="scientific">Psychrobacter aestuarii</name>
    <dbReference type="NCBI Taxonomy" id="556327"/>
    <lineage>
        <taxon>Bacteria</taxon>
        <taxon>Pseudomonadati</taxon>
        <taxon>Pseudomonadota</taxon>
        <taxon>Gammaproteobacteria</taxon>
        <taxon>Moraxellales</taxon>
        <taxon>Moraxellaceae</taxon>
        <taxon>Psychrobacter</taxon>
    </lineage>
</organism>
<evidence type="ECO:0000256" key="7">
    <source>
        <dbReference type="SAM" id="Phobius"/>
    </source>
</evidence>
<comment type="similarity">
    <text evidence="2">Belongs to the Rht family.</text>
</comment>
<name>A0ABP3FC16_9GAMM</name>
<feature type="transmembrane region" description="Helical" evidence="7">
    <location>
        <begin position="90"/>
        <end position="111"/>
    </location>
</feature>
<comment type="subcellular location">
    <subcellularLocation>
        <location evidence="1">Cell membrane</location>
        <topology evidence="1">Multi-pass membrane protein</topology>
    </subcellularLocation>
</comment>
<keyword evidence="3" id="KW-1003">Cell membrane</keyword>
<evidence type="ECO:0000256" key="5">
    <source>
        <dbReference type="ARBA" id="ARBA00022989"/>
    </source>
</evidence>
<comment type="caution">
    <text evidence="8">The sequence shown here is derived from an EMBL/GenBank/DDBJ whole genome shotgun (WGS) entry which is preliminary data.</text>
</comment>
<evidence type="ECO:0000256" key="2">
    <source>
        <dbReference type="ARBA" id="ARBA00007928"/>
    </source>
</evidence>
<dbReference type="PANTHER" id="PTHR30086:SF14">
    <property type="entry name" value="HOMOSERINE_HOMOSERINE LACTONE EFFLUX PROTEIN"/>
    <property type="match status" value="1"/>
</dbReference>
<keyword evidence="9" id="KW-1185">Reference proteome</keyword>
<accession>A0ABP3FC16</accession>
<dbReference type="PANTHER" id="PTHR30086">
    <property type="entry name" value="ARGININE EXPORTER PROTEIN ARGO"/>
    <property type="match status" value="1"/>
</dbReference>